<accession>A0A8H4KUA0</accession>
<protein>
    <recommendedName>
        <fullName evidence="1">SGNH hydrolase-type esterase domain-containing protein</fullName>
    </recommendedName>
</protein>
<dbReference type="EMBL" id="JAADJG010000061">
    <property type="protein sequence ID" value="KAF4456342.1"/>
    <property type="molecule type" value="Genomic_DNA"/>
</dbReference>
<dbReference type="AlphaFoldDB" id="A0A8H4KUA0"/>
<dbReference type="Proteomes" id="UP000605986">
    <property type="component" value="Unassembled WGS sequence"/>
</dbReference>
<keyword evidence="3" id="KW-1185">Reference proteome</keyword>
<reference evidence="2" key="1">
    <citation type="submission" date="2020-01" db="EMBL/GenBank/DDBJ databases">
        <title>Identification and distribution of gene clusters putatively required for synthesis of sphingolipid metabolism inhibitors in phylogenetically diverse species of the filamentous fungus Fusarium.</title>
        <authorList>
            <person name="Kim H.-S."/>
            <person name="Busman M."/>
            <person name="Brown D.W."/>
            <person name="Divon H."/>
            <person name="Uhlig S."/>
            <person name="Proctor R.H."/>
        </authorList>
    </citation>
    <scope>NUCLEOTIDE SEQUENCE</scope>
    <source>
        <strain evidence="2">NRRL 53441</strain>
    </source>
</reference>
<comment type="caution">
    <text evidence="2">The sequence shown here is derived from an EMBL/GenBank/DDBJ whole genome shotgun (WGS) entry which is preliminary data.</text>
</comment>
<organism evidence="2 3">
    <name type="scientific">Fusarium austroafricanum</name>
    <dbReference type="NCBI Taxonomy" id="2364996"/>
    <lineage>
        <taxon>Eukaryota</taxon>
        <taxon>Fungi</taxon>
        <taxon>Dikarya</taxon>
        <taxon>Ascomycota</taxon>
        <taxon>Pezizomycotina</taxon>
        <taxon>Sordariomycetes</taxon>
        <taxon>Hypocreomycetidae</taxon>
        <taxon>Hypocreales</taxon>
        <taxon>Nectriaceae</taxon>
        <taxon>Fusarium</taxon>
        <taxon>Fusarium concolor species complex</taxon>
    </lineage>
</organism>
<proteinExistence type="predicted"/>
<dbReference type="InterPro" id="IPR013830">
    <property type="entry name" value="SGNH_hydro"/>
</dbReference>
<dbReference type="Gene3D" id="3.40.50.1110">
    <property type="entry name" value="SGNH hydrolase"/>
    <property type="match status" value="1"/>
</dbReference>
<dbReference type="OrthoDB" id="505607at2759"/>
<evidence type="ECO:0000313" key="2">
    <source>
        <dbReference type="EMBL" id="KAF4456342.1"/>
    </source>
</evidence>
<feature type="domain" description="SGNH hydrolase-type esterase" evidence="1">
    <location>
        <begin position="49"/>
        <end position="193"/>
    </location>
</feature>
<dbReference type="Pfam" id="PF13472">
    <property type="entry name" value="Lipase_GDSL_2"/>
    <property type="match status" value="1"/>
</dbReference>
<dbReference type="SUPFAM" id="SSF52266">
    <property type="entry name" value="SGNH hydrolase"/>
    <property type="match status" value="1"/>
</dbReference>
<name>A0A8H4KUA0_9HYPO</name>
<gene>
    <name evidence="2" type="ORF">F53441_1501</name>
</gene>
<evidence type="ECO:0000259" key="1">
    <source>
        <dbReference type="Pfam" id="PF13472"/>
    </source>
</evidence>
<evidence type="ECO:0000313" key="3">
    <source>
        <dbReference type="Proteomes" id="UP000605986"/>
    </source>
</evidence>
<sequence>MYKQRSHETHHGTHIPQITSHPGQYTVALLGDSLFERFKTTRKMLSIKKASHILNLGVGGDKVVHVQYRINQGLLNALKEHQLNLKQIYLHIGSNNLKPKDPNKLNKPHGLLNRDADAYDSLLKQLRAEFPDMRIVVTALFIQREMNPNDIEDVNVRLENMAGLNGCEFLPFGDNQEGIMLPDDVHLNDFGYAKWDELLINDMNNH</sequence>
<dbReference type="InterPro" id="IPR036514">
    <property type="entry name" value="SGNH_hydro_sf"/>
</dbReference>